<dbReference type="RefSeq" id="WP_003535718.1">
    <property type="nucleotide sequence ID" value="NZ_BAABXX010000001.1"/>
</dbReference>
<keyword evidence="3" id="KW-0808">Transferase</keyword>
<dbReference type="EMBL" id="JAQLKE010000010">
    <property type="protein sequence ID" value="MDB7083778.1"/>
    <property type="molecule type" value="Genomic_DNA"/>
</dbReference>
<dbReference type="GeneID" id="64197586"/>
<reference evidence="8 9" key="1">
    <citation type="submission" date="2018-08" db="EMBL/GenBank/DDBJ databases">
        <title>A genome reference for cultivated species of the human gut microbiota.</title>
        <authorList>
            <person name="Zou Y."/>
            <person name="Xue W."/>
            <person name="Luo G."/>
        </authorList>
    </citation>
    <scope>NUCLEOTIDE SEQUENCE [LARGE SCALE GENOMIC DNA]</scope>
    <source>
        <strain evidence="8 9">OM06-4</strain>
    </source>
</reference>
<evidence type="ECO:0000313" key="7">
    <source>
        <dbReference type="EMBL" id="MDB7083778.1"/>
    </source>
</evidence>
<keyword evidence="4" id="KW-0479">Metal-binding</keyword>
<dbReference type="InterPro" id="IPR049557">
    <property type="entry name" value="Transketolase_CS"/>
</dbReference>
<dbReference type="Gene3D" id="3.40.50.970">
    <property type="match status" value="1"/>
</dbReference>
<sequence length="266" mass="29611">MLNKMASEARKSIIKMIYEAKSGHPGGSLSCIDILMYLYQKELKLTKDNINSNERNKLVLSKGHGAPALYAVLKEMKVLDEKELMTFRKINSSLQGHPNMNDTKGVDMSTGSLGQGISAAVGITLANKYKNNNYYTYVICGDGEFEEGQVYEALMAASHYQLSHFILFLDYNGLQIDGKIVDVIGPQPFLEKFLAFGFEVININGHDFDEIEAAVEMAKNSQKPTAIIAHTVKGKGISFMENEIEWHGKAPNRKEMEQALRELGGH</sequence>
<dbReference type="InterPro" id="IPR005474">
    <property type="entry name" value="Transketolase_N"/>
</dbReference>
<evidence type="ECO:0000256" key="2">
    <source>
        <dbReference type="ARBA" id="ARBA00007131"/>
    </source>
</evidence>
<dbReference type="Proteomes" id="UP001211987">
    <property type="component" value="Unassembled WGS sequence"/>
</dbReference>
<protein>
    <submittedName>
        <fullName evidence="8">Transketolase</fullName>
    </submittedName>
</protein>
<organism evidence="8 9">
    <name type="scientific">Thomasclavelia ramosa</name>
    <dbReference type="NCBI Taxonomy" id="1547"/>
    <lineage>
        <taxon>Bacteria</taxon>
        <taxon>Bacillati</taxon>
        <taxon>Bacillota</taxon>
        <taxon>Erysipelotrichia</taxon>
        <taxon>Erysipelotrichales</taxon>
        <taxon>Coprobacillaceae</taxon>
        <taxon>Thomasclavelia</taxon>
    </lineage>
</organism>
<evidence type="ECO:0000259" key="6">
    <source>
        <dbReference type="Pfam" id="PF00456"/>
    </source>
</evidence>
<dbReference type="Proteomes" id="UP000261032">
    <property type="component" value="Unassembled WGS sequence"/>
</dbReference>
<comment type="caution">
    <text evidence="8">The sequence shown here is derived from an EMBL/GenBank/DDBJ whole genome shotgun (WGS) entry which is preliminary data.</text>
</comment>
<comment type="cofactor">
    <cofactor evidence="1">
        <name>thiamine diphosphate</name>
        <dbReference type="ChEBI" id="CHEBI:58937"/>
    </cofactor>
</comment>
<feature type="domain" description="Transketolase N-terminal" evidence="6">
    <location>
        <begin position="4"/>
        <end position="264"/>
    </location>
</feature>
<dbReference type="CDD" id="cd02012">
    <property type="entry name" value="TPP_TK"/>
    <property type="match status" value="1"/>
</dbReference>
<dbReference type="PROSITE" id="PS00801">
    <property type="entry name" value="TRANSKETOLASE_1"/>
    <property type="match status" value="1"/>
</dbReference>
<proteinExistence type="inferred from homology"/>
<accession>A0A3E3EEH0</accession>
<evidence type="ECO:0000313" key="9">
    <source>
        <dbReference type="Proteomes" id="UP000261032"/>
    </source>
</evidence>
<evidence type="ECO:0000256" key="5">
    <source>
        <dbReference type="ARBA" id="ARBA00023052"/>
    </source>
</evidence>
<dbReference type="GO" id="GO:0016740">
    <property type="term" value="F:transferase activity"/>
    <property type="evidence" value="ECO:0007669"/>
    <property type="project" value="UniProtKB-KW"/>
</dbReference>
<evidence type="ECO:0000313" key="8">
    <source>
        <dbReference type="EMBL" id="RGD85407.1"/>
    </source>
</evidence>
<dbReference type="GO" id="GO:0046872">
    <property type="term" value="F:metal ion binding"/>
    <property type="evidence" value="ECO:0007669"/>
    <property type="project" value="UniProtKB-KW"/>
</dbReference>
<dbReference type="InterPro" id="IPR029061">
    <property type="entry name" value="THDP-binding"/>
</dbReference>
<dbReference type="PANTHER" id="PTHR47514:SF1">
    <property type="entry name" value="TRANSKETOLASE N-TERMINAL SECTION-RELATED"/>
    <property type="match status" value="1"/>
</dbReference>
<evidence type="ECO:0000256" key="4">
    <source>
        <dbReference type="ARBA" id="ARBA00022723"/>
    </source>
</evidence>
<gene>
    <name evidence="8" type="ORF">DXB93_08515</name>
    <name evidence="7" type="ORF">PM738_08195</name>
</gene>
<dbReference type="Pfam" id="PF00456">
    <property type="entry name" value="Transketolase_N"/>
    <property type="match status" value="1"/>
</dbReference>
<dbReference type="SUPFAM" id="SSF52518">
    <property type="entry name" value="Thiamin diphosphate-binding fold (THDP-binding)"/>
    <property type="match status" value="1"/>
</dbReference>
<keyword evidence="5" id="KW-0786">Thiamine pyrophosphate</keyword>
<reference evidence="7" key="2">
    <citation type="submission" date="2023-01" db="EMBL/GenBank/DDBJ databases">
        <title>Human gut microbiome strain richness.</title>
        <authorList>
            <person name="Chen-Liaw A."/>
        </authorList>
    </citation>
    <scope>NUCLEOTIDE SEQUENCE</scope>
    <source>
        <strain evidence="7">1001217st2_G6_1001217B_191108</strain>
    </source>
</reference>
<dbReference type="PANTHER" id="PTHR47514">
    <property type="entry name" value="TRANSKETOLASE N-TERMINAL SECTION-RELATED"/>
    <property type="match status" value="1"/>
</dbReference>
<name>A0A3E3EEH0_9FIRM</name>
<evidence type="ECO:0000256" key="3">
    <source>
        <dbReference type="ARBA" id="ARBA00022679"/>
    </source>
</evidence>
<comment type="similarity">
    <text evidence="2">Belongs to the transketolase family.</text>
</comment>
<dbReference type="EMBL" id="QUSL01000011">
    <property type="protein sequence ID" value="RGD85407.1"/>
    <property type="molecule type" value="Genomic_DNA"/>
</dbReference>
<dbReference type="AlphaFoldDB" id="A0A3E3EEH0"/>
<evidence type="ECO:0000256" key="1">
    <source>
        <dbReference type="ARBA" id="ARBA00001964"/>
    </source>
</evidence>